<protein>
    <submittedName>
        <fullName evidence="2">Ribosome biogenesis gtp-binding protein</fullName>
    </submittedName>
</protein>
<accession>A0A0M0LS15</accession>
<dbReference type="Pfam" id="PF01926">
    <property type="entry name" value="MMR_HSR1"/>
    <property type="match status" value="1"/>
</dbReference>
<reference evidence="3" key="1">
    <citation type="journal article" date="2015" name="PLoS Genet.">
        <title>Genome Sequence and Transcriptome Analyses of Chrysochromulina tobin: Metabolic Tools for Enhanced Algal Fitness in the Prominent Order Prymnesiales (Haptophyceae).</title>
        <authorList>
            <person name="Hovde B.T."/>
            <person name="Deodato C.R."/>
            <person name="Hunsperger H.M."/>
            <person name="Ryken S.A."/>
            <person name="Yost W."/>
            <person name="Jha R.K."/>
            <person name="Patterson J."/>
            <person name="Monnat R.J. Jr."/>
            <person name="Barlow S.B."/>
            <person name="Starkenburg S.R."/>
            <person name="Cattolico R.A."/>
        </authorList>
    </citation>
    <scope>NUCLEOTIDE SEQUENCE</scope>
    <source>
        <strain evidence="3">CCMP291</strain>
    </source>
</reference>
<dbReference type="Gene3D" id="3.40.50.300">
    <property type="entry name" value="P-loop containing nucleotide triphosphate hydrolases"/>
    <property type="match status" value="1"/>
</dbReference>
<proteinExistence type="predicted"/>
<sequence>MCPTREVLYQGILETASLPHVCIAGESNAGKSSLINHLLHKHSLAKASSVAGKTRSVDMMLVNERVVITDLPGLPSRDGQVTAMWEGAWKPLVFDYIRRCDSLLGMLYVHDVRWKVSSLVREFLDEVRATGVPVLLVLSKDDKLVTELSDPTAHGAEHALRERYMRRVRRSLGFEGVHVHYSTNSELAVSRKARRRLLRYIESMVEEGSRDKCLKLLDDIAREGRFSDM</sequence>
<dbReference type="OrthoDB" id="391988at2759"/>
<dbReference type="PANTHER" id="PTHR11649:SF13">
    <property type="entry name" value="ENGB-TYPE G DOMAIN-CONTAINING PROTEIN"/>
    <property type="match status" value="1"/>
</dbReference>
<dbReference type="Proteomes" id="UP000037460">
    <property type="component" value="Unassembled WGS sequence"/>
</dbReference>
<dbReference type="InterPro" id="IPR006073">
    <property type="entry name" value="GTP-bd"/>
</dbReference>
<dbReference type="SUPFAM" id="SSF52540">
    <property type="entry name" value="P-loop containing nucleoside triphosphate hydrolases"/>
    <property type="match status" value="1"/>
</dbReference>
<gene>
    <name evidence="2" type="ORF">Ctob_015390</name>
</gene>
<evidence type="ECO:0000313" key="2">
    <source>
        <dbReference type="EMBL" id="KOO53845.1"/>
    </source>
</evidence>
<dbReference type="InterPro" id="IPR027417">
    <property type="entry name" value="P-loop_NTPase"/>
</dbReference>
<evidence type="ECO:0000313" key="3">
    <source>
        <dbReference type="Proteomes" id="UP000037460"/>
    </source>
</evidence>
<name>A0A0M0LS15_9EUKA</name>
<dbReference type="AlphaFoldDB" id="A0A0M0LS15"/>
<feature type="domain" description="G" evidence="1">
    <location>
        <begin position="20"/>
        <end position="140"/>
    </location>
</feature>
<keyword evidence="3" id="KW-1185">Reference proteome</keyword>
<evidence type="ECO:0000259" key="1">
    <source>
        <dbReference type="Pfam" id="PF01926"/>
    </source>
</evidence>
<comment type="caution">
    <text evidence="2">The sequence shown here is derived from an EMBL/GenBank/DDBJ whole genome shotgun (WGS) entry which is preliminary data.</text>
</comment>
<dbReference type="EMBL" id="JWZX01000030">
    <property type="protein sequence ID" value="KOO53845.1"/>
    <property type="molecule type" value="Genomic_DNA"/>
</dbReference>
<dbReference type="PANTHER" id="PTHR11649">
    <property type="entry name" value="MSS1/TRME-RELATED GTP-BINDING PROTEIN"/>
    <property type="match status" value="1"/>
</dbReference>
<organism evidence="2 3">
    <name type="scientific">Chrysochromulina tobinii</name>
    <dbReference type="NCBI Taxonomy" id="1460289"/>
    <lineage>
        <taxon>Eukaryota</taxon>
        <taxon>Haptista</taxon>
        <taxon>Haptophyta</taxon>
        <taxon>Prymnesiophyceae</taxon>
        <taxon>Prymnesiales</taxon>
        <taxon>Chrysochromulinaceae</taxon>
        <taxon>Chrysochromulina</taxon>
    </lineage>
</organism>
<dbReference type="GO" id="GO:0005525">
    <property type="term" value="F:GTP binding"/>
    <property type="evidence" value="ECO:0007669"/>
    <property type="project" value="InterPro"/>
</dbReference>